<accession>A0A3N1GUG1</accession>
<gene>
    <name evidence="1" type="ORF">EDD30_6794</name>
</gene>
<proteinExistence type="predicted"/>
<organism evidence="1 2">
    <name type="scientific">Couchioplanes caeruleus</name>
    <dbReference type="NCBI Taxonomy" id="56438"/>
    <lineage>
        <taxon>Bacteria</taxon>
        <taxon>Bacillati</taxon>
        <taxon>Actinomycetota</taxon>
        <taxon>Actinomycetes</taxon>
        <taxon>Micromonosporales</taxon>
        <taxon>Micromonosporaceae</taxon>
        <taxon>Couchioplanes</taxon>
    </lineage>
</organism>
<dbReference type="Proteomes" id="UP000271683">
    <property type="component" value="Unassembled WGS sequence"/>
</dbReference>
<evidence type="ECO:0000313" key="1">
    <source>
        <dbReference type="EMBL" id="ROP33756.1"/>
    </source>
</evidence>
<protein>
    <submittedName>
        <fullName evidence="1">Uncharacterized protein</fullName>
    </submittedName>
</protein>
<dbReference type="AlphaFoldDB" id="A0A3N1GUG1"/>
<name>A0A3N1GUG1_9ACTN</name>
<evidence type="ECO:0000313" key="2">
    <source>
        <dbReference type="Proteomes" id="UP000271683"/>
    </source>
</evidence>
<reference evidence="1 2" key="1">
    <citation type="submission" date="2018-11" db="EMBL/GenBank/DDBJ databases">
        <title>Sequencing the genomes of 1000 actinobacteria strains.</title>
        <authorList>
            <person name="Klenk H.-P."/>
        </authorList>
    </citation>
    <scope>NUCLEOTIDE SEQUENCE [LARGE SCALE GENOMIC DNA]</scope>
    <source>
        <strain evidence="1 2">DSM 43634</strain>
    </source>
</reference>
<comment type="caution">
    <text evidence="1">The sequence shown here is derived from an EMBL/GenBank/DDBJ whole genome shotgun (WGS) entry which is preliminary data.</text>
</comment>
<sequence length="71" mass="7508">MVAYARQTRQSLMGLAASLIVALPLGARKVAGWPGWVGCHEGDSIGYVFRVWDTNTGAWGPGSFATPVTCP</sequence>
<dbReference type="EMBL" id="RJKL01000001">
    <property type="protein sequence ID" value="ROP33756.1"/>
    <property type="molecule type" value="Genomic_DNA"/>
</dbReference>